<dbReference type="SUPFAM" id="SSF142019">
    <property type="entry name" value="Nqo1 FMN-binding domain-like"/>
    <property type="match status" value="1"/>
</dbReference>
<dbReference type="Gene3D" id="6.10.250.1450">
    <property type="match status" value="1"/>
</dbReference>
<organism evidence="7 8">
    <name type="scientific">Pseudonocardia alaniniphila</name>
    <dbReference type="NCBI Taxonomy" id="75291"/>
    <lineage>
        <taxon>Bacteria</taxon>
        <taxon>Bacillati</taxon>
        <taxon>Actinomycetota</taxon>
        <taxon>Actinomycetes</taxon>
        <taxon>Pseudonocardiales</taxon>
        <taxon>Pseudonocardiaceae</taxon>
        <taxon>Pseudonocardia</taxon>
    </lineage>
</organism>
<keyword evidence="8" id="KW-1185">Reference proteome</keyword>
<dbReference type="SUPFAM" id="SSF140490">
    <property type="entry name" value="Nqo1C-terminal domain-like"/>
    <property type="match status" value="1"/>
</dbReference>
<dbReference type="Pfam" id="PF10531">
    <property type="entry name" value="SLBB"/>
    <property type="match status" value="1"/>
</dbReference>
<keyword evidence="4" id="KW-0408">Iron</keyword>
<dbReference type="InterPro" id="IPR037207">
    <property type="entry name" value="Nuop51_4Fe4S-bd_sf"/>
</dbReference>
<dbReference type="PROSITE" id="PS00645">
    <property type="entry name" value="COMPLEX1_51K_2"/>
    <property type="match status" value="1"/>
</dbReference>
<dbReference type="InterPro" id="IPR019554">
    <property type="entry name" value="Soluble_ligand-bd"/>
</dbReference>
<proteinExistence type="inferred from homology"/>
<dbReference type="SMART" id="SM00928">
    <property type="entry name" value="NADH_4Fe-4S"/>
    <property type="match status" value="1"/>
</dbReference>
<comment type="similarity">
    <text evidence="1">Belongs to the complex I 51 kDa subunit family.</text>
</comment>
<protein>
    <submittedName>
        <fullName evidence="7">NAD(P)H-dependent oxidoreductase subunit E</fullName>
    </submittedName>
</protein>
<dbReference type="PANTHER" id="PTHR43578">
    <property type="entry name" value="NADH-QUINONE OXIDOREDUCTASE SUBUNIT F"/>
    <property type="match status" value="1"/>
</dbReference>
<dbReference type="InterPro" id="IPR011538">
    <property type="entry name" value="Nuo51_FMN-bd"/>
</dbReference>
<evidence type="ECO:0000259" key="6">
    <source>
        <dbReference type="SMART" id="SM00928"/>
    </source>
</evidence>
<name>A0ABS9T955_9PSEU</name>
<dbReference type="PROSITE" id="PS00644">
    <property type="entry name" value="COMPLEX1_51K_1"/>
    <property type="match status" value="1"/>
</dbReference>
<dbReference type="Proteomes" id="UP001299970">
    <property type="component" value="Unassembled WGS sequence"/>
</dbReference>
<gene>
    <name evidence="7" type="ORF">MMF94_05185</name>
</gene>
<dbReference type="CDD" id="cd02980">
    <property type="entry name" value="TRX_Fd_family"/>
    <property type="match status" value="1"/>
</dbReference>
<evidence type="ECO:0000256" key="3">
    <source>
        <dbReference type="ARBA" id="ARBA00022723"/>
    </source>
</evidence>
<comment type="caution">
    <text evidence="7">The sequence shown here is derived from an EMBL/GenBank/DDBJ whole genome shotgun (WGS) entry which is preliminary data.</text>
</comment>
<dbReference type="Gene3D" id="1.20.1440.230">
    <property type="entry name" value="NADH-ubiquinone oxidoreductase 51kDa subunit, iron-sulphur binding domain"/>
    <property type="match status" value="1"/>
</dbReference>
<keyword evidence="5" id="KW-0411">Iron-sulfur</keyword>
<dbReference type="EMBL" id="JAKXMK010000004">
    <property type="protein sequence ID" value="MCH6165070.1"/>
    <property type="molecule type" value="Genomic_DNA"/>
</dbReference>
<dbReference type="Gene3D" id="3.40.50.11540">
    <property type="entry name" value="NADH-ubiquinone oxidoreductase 51kDa subunit"/>
    <property type="match status" value="1"/>
</dbReference>
<dbReference type="PANTHER" id="PTHR43578:SF3">
    <property type="entry name" value="NADH-QUINONE OXIDOREDUCTASE SUBUNIT F"/>
    <property type="match status" value="1"/>
</dbReference>
<dbReference type="InterPro" id="IPR036249">
    <property type="entry name" value="Thioredoxin-like_sf"/>
</dbReference>
<evidence type="ECO:0000256" key="5">
    <source>
        <dbReference type="ARBA" id="ARBA00023014"/>
    </source>
</evidence>
<reference evidence="7 8" key="1">
    <citation type="submission" date="2022-03" db="EMBL/GenBank/DDBJ databases">
        <title>Pseudonocardia alaer sp. nov., a novel actinomycete isolated from reed forest soil.</title>
        <authorList>
            <person name="Wang L."/>
        </authorList>
    </citation>
    <scope>NUCLEOTIDE SEQUENCE [LARGE SCALE GENOMIC DNA]</scope>
    <source>
        <strain evidence="7 8">Y-16303</strain>
    </source>
</reference>
<dbReference type="SUPFAM" id="SSF52833">
    <property type="entry name" value="Thioredoxin-like"/>
    <property type="match status" value="1"/>
</dbReference>
<keyword evidence="2" id="KW-0004">4Fe-4S</keyword>
<evidence type="ECO:0000256" key="4">
    <source>
        <dbReference type="ARBA" id="ARBA00023004"/>
    </source>
</evidence>
<dbReference type="InterPro" id="IPR001949">
    <property type="entry name" value="NADH-UbQ_OxRdtase_51kDa_CS"/>
</dbReference>
<evidence type="ECO:0000256" key="2">
    <source>
        <dbReference type="ARBA" id="ARBA00022485"/>
    </source>
</evidence>
<sequence>MDLRLSNAEASPAEQEAVAAVLREHGRVTGDEIREHAYFADSGHAARGRRHLLLPALHAVMEEVGWISPGALNHVARVLSVPPADVYGVATFYAMFAVEQRAPDVVHVCDDIACGPRGGEEIAARLTDELGPEGKGDDACWVRSPCLGLCERAPAVLLQRTRRPDVSLAPATAEAVAGELARPVGADTGVAADLPADLAFADTTVSAPQTGGDRVLASGRQGRAGLRLLRRVGLVDPESLDDYRAHGGYTALRRAIEFGPTRVIKEVTDASLTGRGGAAFPTGVKWDGVARAPERPHYLVCNADESEPGTFKDRVLMESDPFGLIEAMTIAGYASGCERGYLYIRGEYPLATRRLQRAIEAARARGYLGDDVLGAGFAFDIELRRGAGAYICGEETALLNSLEGLRGEPRNKPPFPSVKGLFGKPTVINNVETLYNVLEVLAIGGPAFASIGGQRSTGTKLFCVAGAVQTPGVYEVDFGTTLRELLMLAGGVRGELRAVLLGGAAGGFVLPDRLDVPLTLEGTREIGSTLGSGVVLAIDTSADMPGMLRRIAAFFRDESCGQCVPCRVGTVRQEEALARLARGVPLGSRETELALIDDLARVMVDASICGLGQTAPSAVRSALDLGLLDAPMSTNGANSNGASRNGRAT</sequence>
<dbReference type="RefSeq" id="WP_241035105.1">
    <property type="nucleotide sequence ID" value="NZ_BAAAJF010000018.1"/>
</dbReference>
<dbReference type="Pfam" id="PF01512">
    <property type="entry name" value="Complex1_51K"/>
    <property type="match status" value="1"/>
</dbReference>
<dbReference type="Gene3D" id="3.40.30.10">
    <property type="entry name" value="Glutaredoxin"/>
    <property type="match status" value="1"/>
</dbReference>
<dbReference type="InterPro" id="IPR019575">
    <property type="entry name" value="Nuop51_4Fe4S-bd"/>
</dbReference>
<feature type="domain" description="NADH-ubiquinone oxidoreductase 51kDa subunit iron-sulphur binding" evidence="6">
    <location>
        <begin position="545"/>
        <end position="590"/>
    </location>
</feature>
<dbReference type="InterPro" id="IPR041921">
    <property type="entry name" value="NuoE_N"/>
</dbReference>
<evidence type="ECO:0000256" key="1">
    <source>
        <dbReference type="ARBA" id="ARBA00007523"/>
    </source>
</evidence>
<dbReference type="Gene3D" id="3.10.20.600">
    <property type="match status" value="1"/>
</dbReference>
<dbReference type="InterPro" id="IPR037225">
    <property type="entry name" value="Nuo51_FMN-bd_sf"/>
</dbReference>
<dbReference type="Pfam" id="PF10589">
    <property type="entry name" value="NADH_4Fe-4S"/>
    <property type="match status" value="1"/>
</dbReference>
<dbReference type="SUPFAM" id="SSF142984">
    <property type="entry name" value="Nqo1 middle domain-like"/>
    <property type="match status" value="1"/>
</dbReference>
<dbReference type="Gene3D" id="1.10.10.1590">
    <property type="entry name" value="NADH-quinone oxidoreductase subunit E"/>
    <property type="match status" value="1"/>
</dbReference>
<keyword evidence="3" id="KW-0479">Metal-binding</keyword>
<evidence type="ECO:0000313" key="7">
    <source>
        <dbReference type="EMBL" id="MCH6165070.1"/>
    </source>
</evidence>
<evidence type="ECO:0000313" key="8">
    <source>
        <dbReference type="Proteomes" id="UP001299970"/>
    </source>
</evidence>
<dbReference type="Pfam" id="PF01257">
    <property type="entry name" value="2Fe-2S_thioredx"/>
    <property type="match status" value="1"/>
</dbReference>
<accession>A0ABS9T955</accession>